<dbReference type="PRINTS" id="PR00691">
    <property type="entry name" value="ADHESINB"/>
</dbReference>
<protein>
    <submittedName>
        <fullName evidence="7">Zinc ABC transporter substrate-binding protein</fullName>
    </submittedName>
</protein>
<comment type="similarity">
    <text evidence="1 4">Belongs to the bacterial solute-binding protein 9 family.</text>
</comment>
<dbReference type="InterPro" id="IPR006128">
    <property type="entry name" value="Lipoprotein_PsaA-like"/>
</dbReference>
<dbReference type="GO" id="GO:0030001">
    <property type="term" value="P:metal ion transport"/>
    <property type="evidence" value="ECO:0007669"/>
    <property type="project" value="InterPro"/>
</dbReference>
<dbReference type="SUPFAM" id="SSF53807">
    <property type="entry name" value="Helical backbone' metal receptor"/>
    <property type="match status" value="1"/>
</dbReference>
<evidence type="ECO:0000313" key="8">
    <source>
        <dbReference type="Proteomes" id="UP000298615"/>
    </source>
</evidence>
<evidence type="ECO:0000256" key="6">
    <source>
        <dbReference type="SAM" id="SignalP"/>
    </source>
</evidence>
<name>A0A4D7CQT4_9ENTE</name>
<dbReference type="InterPro" id="IPR006127">
    <property type="entry name" value="ZnuA-like"/>
</dbReference>
<dbReference type="PANTHER" id="PTHR42953:SF3">
    <property type="entry name" value="HIGH-AFFINITY ZINC UPTAKE SYSTEM PROTEIN ZNUA"/>
    <property type="match status" value="1"/>
</dbReference>
<accession>A0A4D7CQT4</accession>
<evidence type="ECO:0000256" key="1">
    <source>
        <dbReference type="ARBA" id="ARBA00011028"/>
    </source>
</evidence>
<dbReference type="RefSeq" id="WP_136953356.1">
    <property type="nucleotide sequence ID" value="NZ_CP039712.1"/>
</dbReference>
<evidence type="ECO:0000313" key="7">
    <source>
        <dbReference type="EMBL" id="QCI86525.1"/>
    </source>
</evidence>
<dbReference type="Proteomes" id="UP000298615">
    <property type="component" value="Chromosome"/>
</dbReference>
<feature type="chain" id="PRO_5043490023" evidence="6">
    <location>
        <begin position="22"/>
        <end position="343"/>
    </location>
</feature>
<proteinExistence type="inferred from homology"/>
<keyword evidence="2 4" id="KW-0813">Transport</keyword>
<keyword evidence="8" id="KW-1185">Reference proteome</keyword>
<dbReference type="InterPro" id="IPR006129">
    <property type="entry name" value="AdhesinB"/>
</dbReference>
<evidence type="ECO:0000256" key="3">
    <source>
        <dbReference type="ARBA" id="ARBA00022729"/>
    </source>
</evidence>
<gene>
    <name evidence="7" type="ORF">FA707_05880</name>
</gene>
<dbReference type="GO" id="GO:0007155">
    <property type="term" value="P:cell adhesion"/>
    <property type="evidence" value="ECO:0007669"/>
    <property type="project" value="InterPro"/>
</dbReference>
<dbReference type="GO" id="GO:0046872">
    <property type="term" value="F:metal ion binding"/>
    <property type="evidence" value="ECO:0007669"/>
    <property type="project" value="InterPro"/>
</dbReference>
<evidence type="ECO:0000256" key="2">
    <source>
        <dbReference type="ARBA" id="ARBA00022448"/>
    </source>
</evidence>
<dbReference type="PROSITE" id="PS51257">
    <property type="entry name" value="PROKAR_LIPOPROTEIN"/>
    <property type="match status" value="1"/>
</dbReference>
<keyword evidence="3 6" id="KW-0732">Signal</keyword>
<dbReference type="PRINTS" id="PR00690">
    <property type="entry name" value="ADHESNFAMILY"/>
</dbReference>
<dbReference type="OrthoDB" id="9810636at2"/>
<dbReference type="PANTHER" id="PTHR42953">
    <property type="entry name" value="HIGH-AFFINITY ZINC UPTAKE SYSTEM PROTEIN ZNUA-RELATED"/>
    <property type="match status" value="1"/>
</dbReference>
<feature type="region of interest" description="Disordered" evidence="5">
    <location>
        <begin position="124"/>
        <end position="172"/>
    </location>
</feature>
<dbReference type="InterPro" id="IPR050492">
    <property type="entry name" value="Bact_metal-bind_prot9"/>
</dbReference>
<reference evidence="7 8" key="1">
    <citation type="submission" date="2019-04" db="EMBL/GenBank/DDBJ databases">
        <title>Vagococcus sp. nov., isolated from faeces of yaks (Bos grunniens).</title>
        <authorList>
            <person name="Ge Y."/>
        </authorList>
    </citation>
    <scope>NUCLEOTIDE SEQUENCE [LARGE SCALE GENOMIC DNA]</scope>
    <source>
        <strain evidence="7 8">MN-17</strain>
    </source>
</reference>
<evidence type="ECO:0000256" key="5">
    <source>
        <dbReference type="SAM" id="MobiDB-lite"/>
    </source>
</evidence>
<dbReference type="KEGG" id="vao:FA707_05880"/>
<sequence>MKKLFKALITMSVLMTLGACAKTEKSNEANDGIKVVTTFYPVYDFTTKIVGDNGEVSMLVTGEVEPHDYEPSAKDIAKIQSADVFVYSSNEMETWVSSVLANIDTKKTKVIEASAGIELLANEEGDEHDHEADEHDHEADEHDEHDGHDHEAETPEHDEEEAEDHAGHNHELDPHVWLSPLLAEQQAKNILSGITEIDAPNKTNYEKNYNQFVEKLTNLDGEFKEAFKDAQNKTFVTQHAAFGYLANEYGLHQVSISGLTPDVEPSPKQLAALQDFVKEEQVKYIYIEQSGSSKYADTIAKATGAEILTLSTLETVSTKDVKAGEDYFSIMENNLEALKKSIK</sequence>
<dbReference type="Gene3D" id="3.40.50.1980">
    <property type="entry name" value="Nitrogenase molybdenum iron protein domain"/>
    <property type="match status" value="3"/>
</dbReference>
<evidence type="ECO:0000256" key="4">
    <source>
        <dbReference type="RuleBase" id="RU003512"/>
    </source>
</evidence>
<dbReference type="CDD" id="cd01017">
    <property type="entry name" value="AdcA"/>
    <property type="match status" value="1"/>
</dbReference>
<dbReference type="Pfam" id="PF01297">
    <property type="entry name" value="ZnuA"/>
    <property type="match status" value="1"/>
</dbReference>
<dbReference type="EMBL" id="CP039712">
    <property type="protein sequence ID" value="QCI86525.1"/>
    <property type="molecule type" value="Genomic_DNA"/>
</dbReference>
<organism evidence="7 8">
    <name type="scientific">Vagococcus zengguangii</name>
    <dbReference type="NCBI Taxonomy" id="2571750"/>
    <lineage>
        <taxon>Bacteria</taxon>
        <taxon>Bacillati</taxon>
        <taxon>Bacillota</taxon>
        <taxon>Bacilli</taxon>
        <taxon>Lactobacillales</taxon>
        <taxon>Enterococcaceae</taxon>
        <taxon>Vagococcus</taxon>
    </lineage>
</organism>
<feature type="signal peptide" evidence="6">
    <location>
        <begin position="1"/>
        <end position="21"/>
    </location>
</feature>
<feature type="compositionally biased region" description="Basic and acidic residues" evidence="5">
    <location>
        <begin position="127"/>
        <end position="155"/>
    </location>
</feature>
<dbReference type="AlphaFoldDB" id="A0A4D7CQT4"/>